<evidence type="ECO:0000313" key="2">
    <source>
        <dbReference type="Proteomes" id="UP000570361"/>
    </source>
</evidence>
<dbReference type="RefSeq" id="WP_183598138.1">
    <property type="nucleotide sequence ID" value="NZ_JACHXK010000002.1"/>
</dbReference>
<gene>
    <name evidence="1" type="ORF">FHS18_001304</name>
</gene>
<name>A0A7W5AV59_9BACL</name>
<sequence length="112" mass="11724">MRLTGFIMGTVAGMMTAAYLSKKRPGMVAWAGAATGDMLSSVKGKAISAVMNRKFGRETNAATAAAPTSTAVKTAGSSTNSTDSWNQIEVLMNADPQVKAEAEEIVKENQTH</sequence>
<organism evidence="1 2">
    <name type="scientific">Paenibacillus phyllosphaerae</name>
    <dbReference type="NCBI Taxonomy" id="274593"/>
    <lineage>
        <taxon>Bacteria</taxon>
        <taxon>Bacillati</taxon>
        <taxon>Bacillota</taxon>
        <taxon>Bacilli</taxon>
        <taxon>Bacillales</taxon>
        <taxon>Paenibacillaceae</taxon>
        <taxon>Paenibacillus</taxon>
    </lineage>
</organism>
<comment type="caution">
    <text evidence="1">The sequence shown here is derived from an EMBL/GenBank/DDBJ whole genome shotgun (WGS) entry which is preliminary data.</text>
</comment>
<dbReference type="EMBL" id="JACHXK010000002">
    <property type="protein sequence ID" value="MBB3109252.1"/>
    <property type="molecule type" value="Genomic_DNA"/>
</dbReference>
<reference evidence="1 2" key="1">
    <citation type="submission" date="2020-08" db="EMBL/GenBank/DDBJ databases">
        <title>Genomic Encyclopedia of Type Strains, Phase III (KMG-III): the genomes of soil and plant-associated and newly described type strains.</title>
        <authorList>
            <person name="Whitman W."/>
        </authorList>
    </citation>
    <scope>NUCLEOTIDE SEQUENCE [LARGE SCALE GENOMIC DNA]</scope>
    <source>
        <strain evidence="1 2">CECT 5862</strain>
    </source>
</reference>
<protein>
    <submittedName>
        <fullName evidence="1">Uncharacterized protein</fullName>
    </submittedName>
</protein>
<accession>A0A7W5AV59</accession>
<keyword evidence="2" id="KW-1185">Reference proteome</keyword>
<proteinExistence type="predicted"/>
<evidence type="ECO:0000313" key="1">
    <source>
        <dbReference type="EMBL" id="MBB3109252.1"/>
    </source>
</evidence>
<dbReference type="AlphaFoldDB" id="A0A7W5AV59"/>
<dbReference type="Proteomes" id="UP000570361">
    <property type="component" value="Unassembled WGS sequence"/>
</dbReference>